<reference evidence="1 2" key="1">
    <citation type="submission" date="2016-04" db="EMBL/GenBank/DDBJ databases">
        <title>Complete Genome Sequence of Chryseobacterium sp. IHBB 10212.</title>
        <authorList>
            <person name="Pal M."/>
            <person name="Swarnkar M.K."/>
            <person name="Kaushal K."/>
            <person name="Chhibber S."/>
            <person name="Singh A.K."/>
            <person name="Gulati A."/>
        </authorList>
    </citation>
    <scope>NUCLEOTIDE SEQUENCE [LARGE SCALE GENOMIC DNA]</scope>
    <source>
        <strain evidence="1 2">IHBB 10212</strain>
    </source>
</reference>
<dbReference type="KEGG" id="chh:A0O34_18805"/>
<organism evidence="1 2">
    <name type="scientific">Chryseobacterium glaciei</name>
    <dbReference type="NCBI Taxonomy" id="1685010"/>
    <lineage>
        <taxon>Bacteria</taxon>
        <taxon>Pseudomonadati</taxon>
        <taxon>Bacteroidota</taxon>
        <taxon>Flavobacteriia</taxon>
        <taxon>Flavobacteriales</taxon>
        <taxon>Weeksellaceae</taxon>
        <taxon>Chryseobacterium group</taxon>
        <taxon>Chryseobacterium</taxon>
    </lineage>
</organism>
<dbReference type="EMBL" id="CP015199">
    <property type="protein sequence ID" value="ANF52443.1"/>
    <property type="molecule type" value="Genomic_DNA"/>
</dbReference>
<protein>
    <recommendedName>
        <fullName evidence="3">DUF3828 domain-containing protein</fullName>
    </recommendedName>
</protein>
<accession>A0A172XZJ4</accession>
<name>A0A172XZJ4_9FLAO</name>
<keyword evidence="2" id="KW-1185">Reference proteome</keyword>
<dbReference type="RefSeq" id="WP_066758197.1">
    <property type="nucleotide sequence ID" value="NZ_CP015199.1"/>
</dbReference>
<dbReference type="PROSITE" id="PS51257">
    <property type="entry name" value="PROKAR_LIPOPROTEIN"/>
    <property type="match status" value="1"/>
</dbReference>
<evidence type="ECO:0000313" key="2">
    <source>
        <dbReference type="Proteomes" id="UP000077824"/>
    </source>
</evidence>
<evidence type="ECO:0000313" key="1">
    <source>
        <dbReference type="EMBL" id="ANF52443.1"/>
    </source>
</evidence>
<evidence type="ECO:0008006" key="3">
    <source>
        <dbReference type="Google" id="ProtNLM"/>
    </source>
</evidence>
<dbReference type="Proteomes" id="UP000077824">
    <property type="component" value="Chromosome"/>
</dbReference>
<sequence>MKQLFFCLSILLVFTSCKNKEAKPKTSTDAEITQKVNTLYTTYGKSSDVIYGKPITKDLFSNELEKTFQEAINISKADVEKVKKSDHPTDKPLLMEGSTFTSLYEGFTTYKIKSIDVTESTKPVGMMANVTVDFENSQVSPKITWTDTVHLVNAIDSGWKVDNITFSDKQAAGKDLKSNLQSFISGAKK</sequence>
<gene>
    <name evidence="1" type="ORF">A0O34_18805</name>
</gene>
<dbReference type="OrthoDB" id="759561at2"/>
<proteinExistence type="predicted"/>
<dbReference type="AlphaFoldDB" id="A0A172XZJ4"/>